<organism evidence="3 4">
    <name type="scientific">Orchesella cincta</name>
    <name type="common">Springtail</name>
    <name type="synonym">Podura cincta</name>
    <dbReference type="NCBI Taxonomy" id="48709"/>
    <lineage>
        <taxon>Eukaryota</taxon>
        <taxon>Metazoa</taxon>
        <taxon>Ecdysozoa</taxon>
        <taxon>Arthropoda</taxon>
        <taxon>Hexapoda</taxon>
        <taxon>Collembola</taxon>
        <taxon>Entomobryomorpha</taxon>
        <taxon>Entomobryoidea</taxon>
        <taxon>Orchesellidae</taxon>
        <taxon>Orchesellinae</taxon>
        <taxon>Orchesella</taxon>
    </lineage>
</organism>
<dbReference type="InterPro" id="IPR033778">
    <property type="entry name" value="CPCFC"/>
</dbReference>
<evidence type="ECO:0000259" key="2">
    <source>
        <dbReference type="Pfam" id="PF17223"/>
    </source>
</evidence>
<evidence type="ECO:0000256" key="1">
    <source>
        <dbReference type="SAM" id="SignalP"/>
    </source>
</evidence>
<accession>A0A1D2N4A6</accession>
<dbReference type="GO" id="GO:0042302">
    <property type="term" value="F:structural constituent of cuticle"/>
    <property type="evidence" value="ECO:0007669"/>
    <property type="project" value="InterPro"/>
</dbReference>
<dbReference type="EMBL" id="LJIJ01000249">
    <property type="protein sequence ID" value="ODM99884.1"/>
    <property type="molecule type" value="Genomic_DNA"/>
</dbReference>
<feature type="domain" description="Cuticle protein CPCFC" evidence="2">
    <location>
        <begin position="57"/>
        <end position="72"/>
    </location>
</feature>
<gene>
    <name evidence="3" type="ORF">Ocin01_06799</name>
</gene>
<proteinExistence type="predicted"/>
<reference evidence="3 4" key="1">
    <citation type="journal article" date="2016" name="Genome Biol. Evol.">
        <title>Gene Family Evolution Reflects Adaptation to Soil Environmental Stressors in the Genome of the Collembolan Orchesella cincta.</title>
        <authorList>
            <person name="Faddeeva-Vakhrusheva A."/>
            <person name="Derks M.F."/>
            <person name="Anvar S.Y."/>
            <person name="Agamennone V."/>
            <person name="Suring W."/>
            <person name="Smit S."/>
            <person name="van Straalen N.M."/>
            <person name="Roelofs D."/>
        </authorList>
    </citation>
    <scope>NUCLEOTIDE SEQUENCE [LARGE SCALE GENOMIC DNA]</scope>
    <source>
        <tissue evidence="3">Mixed pool</tissue>
    </source>
</reference>
<dbReference type="OrthoDB" id="8186685at2759"/>
<dbReference type="Proteomes" id="UP000094527">
    <property type="component" value="Unassembled WGS sequence"/>
</dbReference>
<dbReference type="OMA" id="HPAVCPN"/>
<keyword evidence="4" id="KW-1185">Reference proteome</keyword>
<dbReference type="Pfam" id="PF17223">
    <property type="entry name" value="CPCFC"/>
    <property type="match status" value="2"/>
</dbReference>
<evidence type="ECO:0000313" key="3">
    <source>
        <dbReference type="EMBL" id="ODM99884.1"/>
    </source>
</evidence>
<dbReference type="AlphaFoldDB" id="A0A1D2N4A6"/>
<feature type="domain" description="Cuticle protein CPCFC" evidence="2">
    <location>
        <begin position="23"/>
        <end position="39"/>
    </location>
</feature>
<name>A0A1D2N4A6_ORCCI</name>
<feature type="chain" id="PRO_5008905015" evidence="1">
    <location>
        <begin position="20"/>
        <end position="72"/>
    </location>
</feature>
<comment type="caution">
    <text evidence="3">The sequence shown here is derived from an EMBL/GenBank/DDBJ whole genome shotgun (WGS) entry which is preliminary data.</text>
</comment>
<feature type="signal peptide" evidence="1">
    <location>
        <begin position="1"/>
        <end position="19"/>
    </location>
</feature>
<keyword evidence="1" id="KW-0732">Signal</keyword>
<evidence type="ECO:0000313" key="4">
    <source>
        <dbReference type="Proteomes" id="UP000094527"/>
    </source>
</evidence>
<sequence length="72" mass="7768">MMKQIVALLVLAIVAYAYAQERYPAGVSPASCPNYPFCNVNGIGAPPGYHFDRSLGYPAGIHPSTCPNYPYC</sequence>
<protein>
    <submittedName>
        <fullName evidence="3">Cuticle protein 1</fullName>
    </submittedName>
</protein>
<dbReference type="STRING" id="48709.A0A1D2N4A6"/>